<dbReference type="Gene3D" id="1.10.287.460">
    <property type="entry name" value="Peptidyl-prolyl cis-trans isomerase, FKBP-type, N-terminal domain"/>
    <property type="match status" value="1"/>
</dbReference>
<evidence type="ECO:0000256" key="3">
    <source>
        <dbReference type="ARBA" id="ARBA00022729"/>
    </source>
</evidence>
<name>A0A5P2G0P9_9BACT</name>
<dbReference type="Gene3D" id="3.10.50.40">
    <property type="match status" value="1"/>
</dbReference>
<dbReference type="KEGG" id="arac:E0W69_005945"/>
<evidence type="ECO:0000256" key="7">
    <source>
        <dbReference type="RuleBase" id="RU003915"/>
    </source>
</evidence>
<dbReference type="AlphaFoldDB" id="A0A5P2G0P9"/>
<dbReference type="RefSeq" id="WP_131329115.1">
    <property type="nucleotide sequence ID" value="NZ_CP044016.1"/>
</dbReference>
<reference evidence="10 11" key="1">
    <citation type="submission" date="2019-09" db="EMBL/GenBank/DDBJ databases">
        <title>Complete genome sequence of Arachidicoccus sp. B3-10 isolated from apple orchard soil.</title>
        <authorList>
            <person name="Kim H.S."/>
            <person name="Han K.-I."/>
            <person name="Suh M.K."/>
            <person name="Lee K.C."/>
            <person name="Eom M.K."/>
            <person name="Kim J.-S."/>
            <person name="Kang S.W."/>
            <person name="Sin Y."/>
            <person name="Lee J.-S."/>
        </authorList>
    </citation>
    <scope>NUCLEOTIDE SEQUENCE [LARGE SCALE GENOMIC DNA]</scope>
    <source>
        <strain evidence="10 11">B3-10</strain>
    </source>
</reference>
<dbReference type="PANTHER" id="PTHR43811">
    <property type="entry name" value="FKBP-TYPE PEPTIDYL-PROLYL CIS-TRANS ISOMERASE FKPA"/>
    <property type="match status" value="1"/>
</dbReference>
<keyword evidence="3 8" id="KW-0732">Signal</keyword>
<dbReference type="Pfam" id="PF01346">
    <property type="entry name" value="FKBP_N"/>
    <property type="match status" value="1"/>
</dbReference>
<feature type="domain" description="PPIase FKBP-type" evidence="9">
    <location>
        <begin position="157"/>
        <end position="243"/>
    </location>
</feature>
<dbReference type="OrthoDB" id="9814548at2"/>
<sequence>MKKYRLIFVGIGALSTLCTLAQTKKKISQIHTTAKKHVPTTKSVVLKNQFDSLSYAIGISMAKFYKAQGVENLNIPVLNKAIEDGMHGDSTLLSEDQANTVMMQTAQRMSEKKAEGNIKAGEEFLEKNKRDASVVVLPDGLQYKILTPGTGLKPTLQDTVKVHYTGKLIDGTVFDSSVDRGEPLDIPVSGVIKGWTEALQLMPVGSKWRLYIPSALAYGNRQAGPVIKPGSALVFDVELISIANK</sequence>
<dbReference type="Pfam" id="PF00254">
    <property type="entry name" value="FKBP_C"/>
    <property type="match status" value="1"/>
</dbReference>
<comment type="catalytic activity">
    <reaction evidence="1 6 7">
        <text>[protein]-peptidylproline (omega=180) = [protein]-peptidylproline (omega=0)</text>
        <dbReference type="Rhea" id="RHEA:16237"/>
        <dbReference type="Rhea" id="RHEA-COMP:10747"/>
        <dbReference type="Rhea" id="RHEA-COMP:10748"/>
        <dbReference type="ChEBI" id="CHEBI:83833"/>
        <dbReference type="ChEBI" id="CHEBI:83834"/>
        <dbReference type="EC" id="5.2.1.8"/>
    </reaction>
</comment>
<evidence type="ECO:0000256" key="5">
    <source>
        <dbReference type="ARBA" id="ARBA00023235"/>
    </source>
</evidence>
<feature type="signal peptide" evidence="8">
    <location>
        <begin position="1"/>
        <end position="21"/>
    </location>
</feature>
<dbReference type="EMBL" id="CP044016">
    <property type="protein sequence ID" value="QES88228.1"/>
    <property type="molecule type" value="Genomic_DNA"/>
</dbReference>
<organism evidence="10 11">
    <name type="scientific">Rhizosphaericola mali</name>
    <dbReference type="NCBI Taxonomy" id="2545455"/>
    <lineage>
        <taxon>Bacteria</taxon>
        <taxon>Pseudomonadati</taxon>
        <taxon>Bacteroidota</taxon>
        <taxon>Chitinophagia</taxon>
        <taxon>Chitinophagales</taxon>
        <taxon>Chitinophagaceae</taxon>
        <taxon>Rhizosphaericola</taxon>
    </lineage>
</organism>
<dbReference type="PROSITE" id="PS50059">
    <property type="entry name" value="FKBP_PPIASE"/>
    <property type="match status" value="1"/>
</dbReference>
<dbReference type="GO" id="GO:0006457">
    <property type="term" value="P:protein folding"/>
    <property type="evidence" value="ECO:0007669"/>
    <property type="project" value="InterPro"/>
</dbReference>
<keyword evidence="4 6" id="KW-0697">Rotamase</keyword>
<dbReference type="GO" id="GO:0003755">
    <property type="term" value="F:peptidyl-prolyl cis-trans isomerase activity"/>
    <property type="evidence" value="ECO:0007669"/>
    <property type="project" value="UniProtKB-UniRule"/>
</dbReference>
<dbReference type="PANTHER" id="PTHR43811:SF23">
    <property type="entry name" value="FKBP-TYPE 22 KDA PEPTIDYL-PROLYL CIS-TRANS ISOMERASE"/>
    <property type="match status" value="1"/>
</dbReference>
<evidence type="ECO:0000313" key="11">
    <source>
        <dbReference type="Proteomes" id="UP000292424"/>
    </source>
</evidence>
<accession>A0A5P2G0P9</accession>
<dbReference type="InterPro" id="IPR046357">
    <property type="entry name" value="PPIase_dom_sf"/>
</dbReference>
<dbReference type="Proteomes" id="UP000292424">
    <property type="component" value="Chromosome"/>
</dbReference>
<dbReference type="InterPro" id="IPR036944">
    <property type="entry name" value="PPIase_FKBP_N_sf"/>
</dbReference>
<evidence type="ECO:0000256" key="6">
    <source>
        <dbReference type="PROSITE-ProRule" id="PRU00277"/>
    </source>
</evidence>
<evidence type="ECO:0000256" key="8">
    <source>
        <dbReference type="SAM" id="SignalP"/>
    </source>
</evidence>
<dbReference type="InterPro" id="IPR000774">
    <property type="entry name" value="PPIase_FKBP_N"/>
</dbReference>
<dbReference type="EC" id="5.2.1.8" evidence="7"/>
<keyword evidence="11" id="KW-1185">Reference proteome</keyword>
<evidence type="ECO:0000256" key="1">
    <source>
        <dbReference type="ARBA" id="ARBA00000971"/>
    </source>
</evidence>
<evidence type="ECO:0000256" key="2">
    <source>
        <dbReference type="ARBA" id="ARBA00006577"/>
    </source>
</evidence>
<evidence type="ECO:0000259" key="9">
    <source>
        <dbReference type="PROSITE" id="PS50059"/>
    </source>
</evidence>
<feature type="chain" id="PRO_5024286623" description="Peptidyl-prolyl cis-trans isomerase" evidence="8">
    <location>
        <begin position="22"/>
        <end position="245"/>
    </location>
</feature>
<evidence type="ECO:0000256" key="4">
    <source>
        <dbReference type="ARBA" id="ARBA00023110"/>
    </source>
</evidence>
<dbReference type="SUPFAM" id="SSF54534">
    <property type="entry name" value="FKBP-like"/>
    <property type="match status" value="1"/>
</dbReference>
<keyword evidence="5 6" id="KW-0413">Isomerase</keyword>
<evidence type="ECO:0000313" key="10">
    <source>
        <dbReference type="EMBL" id="QES88228.1"/>
    </source>
</evidence>
<proteinExistence type="inferred from homology"/>
<dbReference type="FunFam" id="3.10.50.40:FF:000045">
    <property type="entry name" value="Peptidyl-prolyl cis-trans isomerase"/>
    <property type="match status" value="1"/>
</dbReference>
<comment type="similarity">
    <text evidence="2 7">Belongs to the FKBP-type PPIase family.</text>
</comment>
<gene>
    <name evidence="10" type="ORF">E0W69_005945</name>
</gene>
<dbReference type="InterPro" id="IPR001179">
    <property type="entry name" value="PPIase_FKBP_dom"/>
</dbReference>
<protein>
    <recommendedName>
        <fullName evidence="7">Peptidyl-prolyl cis-trans isomerase</fullName>
        <ecNumber evidence="7">5.2.1.8</ecNumber>
    </recommendedName>
</protein>